<dbReference type="Proteomes" id="UP001148786">
    <property type="component" value="Unassembled WGS sequence"/>
</dbReference>
<reference evidence="2" key="1">
    <citation type="submission" date="2022-07" db="EMBL/GenBank/DDBJ databases">
        <title>Genome Sequence of Agrocybe chaxingu.</title>
        <authorList>
            <person name="Buettner E."/>
        </authorList>
    </citation>
    <scope>NUCLEOTIDE SEQUENCE</scope>
    <source>
        <strain evidence="2">MP-N11</strain>
    </source>
</reference>
<sequence length="267" mass="29239">MAALENPAGCEAERGRNRKEKETCTLDFQEVAGGKVELSRIDIEHLIVYLTTHNFLQEEYQSTPYKLIVHLGLGQQAGRLLYHSREAILAGGASLKVECDFLKAIAKVRASKKKSDETSKRKPETSGKTKGKGKAAADDDDDGEYNIIELLTRSQRVSEPKGKGKRKAEEIDDDDMYASDSAGHPERDSGDFGDDDDGSDDGEYFDWSLTMREGPKLANKRRKSSGDALGVGVDPGASKKTKGRTASGFKMNIVQEGDNEVMELSSD</sequence>
<name>A0A9W8JWW6_9AGAR</name>
<dbReference type="Gene3D" id="1.10.10.10">
    <property type="entry name" value="Winged helix-like DNA-binding domain superfamily/Winged helix DNA-binding domain"/>
    <property type="match status" value="1"/>
</dbReference>
<keyword evidence="3" id="KW-1185">Reference proteome</keyword>
<proteinExistence type="predicted"/>
<evidence type="ECO:0000256" key="1">
    <source>
        <dbReference type="SAM" id="MobiDB-lite"/>
    </source>
</evidence>
<accession>A0A9W8JWW6</accession>
<protein>
    <submittedName>
        <fullName evidence="2">Uncharacterized protein</fullName>
    </submittedName>
</protein>
<dbReference type="InterPro" id="IPR036388">
    <property type="entry name" value="WH-like_DNA-bd_sf"/>
</dbReference>
<feature type="region of interest" description="Disordered" evidence="1">
    <location>
        <begin position="112"/>
        <end position="248"/>
    </location>
</feature>
<evidence type="ECO:0000313" key="3">
    <source>
        <dbReference type="Proteomes" id="UP001148786"/>
    </source>
</evidence>
<evidence type="ECO:0000313" key="2">
    <source>
        <dbReference type="EMBL" id="KAJ3491019.1"/>
    </source>
</evidence>
<comment type="caution">
    <text evidence="2">The sequence shown here is derived from an EMBL/GenBank/DDBJ whole genome shotgun (WGS) entry which is preliminary data.</text>
</comment>
<dbReference type="AlphaFoldDB" id="A0A9W8JWW6"/>
<gene>
    <name evidence="2" type="ORF">NLJ89_g11379</name>
</gene>
<feature type="compositionally biased region" description="Acidic residues" evidence="1">
    <location>
        <begin position="191"/>
        <end position="204"/>
    </location>
</feature>
<organism evidence="2 3">
    <name type="scientific">Agrocybe chaxingu</name>
    <dbReference type="NCBI Taxonomy" id="84603"/>
    <lineage>
        <taxon>Eukaryota</taxon>
        <taxon>Fungi</taxon>
        <taxon>Dikarya</taxon>
        <taxon>Basidiomycota</taxon>
        <taxon>Agaricomycotina</taxon>
        <taxon>Agaricomycetes</taxon>
        <taxon>Agaricomycetidae</taxon>
        <taxon>Agaricales</taxon>
        <taxon>Agaricineae</taxon>
        <taxon>Strophariaceae</taxon>
        <taxon>Agrocybe</taxon>
    </lineage>
</organism>
<dbReference type="EMBL" id="JANKHO010002574">
    <property type="protein sequence ID" value="KAJ3491019.1"/>
    <property type="molecule type" value="Genomic_DNA"/>
</dbReference>
<dbReference type="OrthoDB" id="3058549at2759"/>
<feature type="compositionally biased region" description="Basic and acidic residues" evidence="1">
    <location>
        <begin position="113"/>
        <end position="127"/>
    </location>
</feature>